<feature type="domain" description="Stealth protein CR4 conserved region 4" evidence="10">
    <location>
        <begin position="859"/>
        <end position="902"/>
    </location>
</feature>
<evidence type="ECO:0000313" key="12">
    <source>
        <dbReference type="Proteomes" id="UP000660668"/>
    </source>
</evidence>
<feature type="domain" description="Stealth protein CR3 conserved region 3" evidence="9">
    <location>
        <begin position="782"/>
        <end position="828"/>
    </location>
</feature>
<comment type="similarity">
    <text evidence="1">Belongs to the stealth family.</text>
</comment>
<dbReference type="PANTHER" id="PTHR24045">
    <property type="match status" value="1"/>
</dbReference>
<dbReference type="RefSeq" id="WP_194696453.1">
    <property type="nucleotide sequence ID" value="NZ_JADKPO010000013.1"/>
</dbReference>
<evidence type="ECO:0000259" key="6">
    <source>
        <dbReference type="Pfam" id="PF11380"/>
    </source>
</evidence>
<gene>
    <name evidence="11" type="ORF">ISU10_11005</name>
</gene>
<evidence type="ECO:0000259" key="8">
    <source>
        <dbReference type="Pfam" id="PF17101"/>
    </source>
</evidence>
<evidence type="ECO:0000259" key="7">
    <source>
        <dbReference type="Pfam" id="PF13439"/>
    </source>
</evidence>
<dbReference type="Pfam" id="PF11380">
    <property type="entry name" value="Stealth_CR2"/>
    <property type="match status" value="1"/>
</dbReference>
<feature type="domain" description="Glycosyl transferase family 1" evidence="5">
    <location>
        <begin position="205"/>
        <end position="362"/>
    </location>
</feature>
<evidence type="ECO:0000313" key="11">
    <source>
        <dbReference type="EMBL" id="MBF4768297.1"/>
    </source>
</evidence>
<feature type="domain" description="Stealth protein CR1 conserved region 1" evidence="8">
    <location>
        <begin position="589"/>
        <end position="615"/>
    </location>
</feature>
<feature type="domain" description="Stealth protein CR2 conserved region 2" evidence="6">
    <location>
        <begin position="634"/>
        <end position="737"/>
    </location>
</feature>
<organism evidence="11 12">
    <name type="scientific">Nocardioides agariphilus</name>
    <dbReference type="NCBI Taxonomy" id="433664"/>
    <lineage>
        <taxon>Bacteria</taxon>
        <taxon>Bacillati</taxon>
        <taxon>Actinomycetota</taxon>
        <taxon>Actinomycetes</taxon>
        <taxon>Propionibacteriales</taxon>
        <taxon>Nocardioidaceae</taxon>
        <taxon>Nocardioides</taxon>
    </lineage>
</organism>
<dbReference type="AlphaFoldDB" id="A0A930YIL0"/>
<evidence type="ECO:0000259" key="10">
    <source>
        <dbReference type="Pfam" id="PF17103"/>
    </source>
</evidence>
<keyword evidence="3" id="KW-0808">Transferase</keyword>
<dbReference type="Proteomes" id="UP000660668">
    <property type="component" value="Unassembled WGS sequence"/>
</dbReference>
<dbReference type="InterPro" id="IPR031356">
    <property type="entry name" value="Stealth_CR4"/>
</dbReference>
<comment type="caution">
    <text evidence="11">The sequence shown here is derived from an EMBL/GenBank/DDBJ whole genome shotgun (WGS) entry which is preliminary data.</text>
</comment>
<evidence type="ECO:0000259" key="5">
    <source>
        <dbReference type="Pfam" id="PF00534"/>
    </source>
</evidence>
<dbReference type="InterPro" id="IPR001296">
    <property type="entry name" value="Glyco_trans_1"/>
</dbReference>
<keyword evidence="2" id="KW-0328">Glycosyltransferase</keyword>
<dbReference type="Pfam" id="PF13439">
    <property type="entry name" value="Glyco_transf_4"/>
    <property type="match status" value="1"/>
</dbReference>
<dbReference type="GO" id="GO:0000271">
    <property type="term" value="P:polysaccharide biosynthetic process"/>
    <property type="evidence" value="ECO:0007669"/>
    <property type="project" value="UniProtKB-KW"/>
</dbReference>
<sequence>MRIGYLVFNLDGMGGTSRAAITQANALAADHHVTLLSVTRSGERPHYEIDERIEVRYLVDVRDSDAPAVPGVDLAPARAKALHEAASLLVPARWDGQFTGLCDVGLERVLPHLKLDVLVTVTPGLLAAAIQLLPPDPVVVHQEHRSTSDRTSGLEPLLTFAPRADVVAVFTPAMADWMHDQLGDSSPEIVVVPNPLPLGFTPRSRLDNPVIVTAGRLVQEKQFNRLIEAFAQIADRLPDWRLRIFGDGDKRGELVRLVRMLGLYDRVELPGAVADMRPEWAKASITALTSRTEGFPLIVQEAMAAGVPVASYDCASGPREIVQHEVNGLLVSPDSIAGMAAALLRLATDVDLRHALGEGAYRTSRQYDAFAIAERWVGVFSSARTRRTSSGRLVSRALAAGAAKPGRRSGGRPVDAAGLTPAQVREAALAWAVKAATESSDEWLVIPAHGAGAPVVVLPMADRDGFLKAVGGLGVPPYLSLRDPAQHGWPERRGTPGFLGDDLRRGMTPRVFLEPWPEVEGRTTVAGQGCSVEVQFWERHVEGYLVSPGPNPYTTRIPPEERVVDHVIDGVEVRTLPLMAVPTVSECRFPIDVVYTWVDGNDPEWDAAREARIAGLPGSASSTVHTRESSGRARFVSRDELRYSLRSVHLFAPWVRTIYLVTSGQVPAWLDLDHPGIRVVPHAEIMPAEALPTFNSHAIETSLHHIPGLAEHWLYFNDDFFLGRPIRPETLFSPAGLSSVFFAQATIGLSDLPGSPPWLKAAWNNRRLLQEEFGAVTTNALAHAPYALRTSVLTEIEARFAEAISATTRSPFRSDTDVSTLSSFAQHYGLLTGTAYPATADTVFLNIAHPILGWQLNQLLGRDQDFFCLADHHDLGFRQAKVDQLVDDFMQAYFPIAAPWEKGG</sequence>
<dbReference type="SUPFAM" id="SSF53756">
    <property type="entry name" value="UDP-Glycosyltransferase/glycogen phosphorylase"/>
    <property type="match status" value="1"/>
</dbReference>
<evidence type="ECO:0000256" key="3">
    <source>
        <dbReference type="ARBA" id="ARBA00022679"/>
    </source>
</evidence>
<dbReference type="GO" id="GO:0016757">
    <property type="term" value="F:glycosyltransferase activity"/>
    <property type="evidence" value="ECO:0007669"/>
    <property type="project" value="UniProtKB-KW"/>
</dbReference>
<dbReference type="CDD" id="cd03820">
    <property type="entry name" value="GT4_AmsD-like"/>
    <property type="match status" value="1"/>
</dbReference>
<dbReference type="Gene3D" id="3.40.50.2000">
    <property type="entry name" value="Glycogen Phosphorylase B"/>
    <property type="match status" value="2"/>
</dbReference>
<feature type="domain" description="Glycosyltransferase subfamily 4-like N-terminal" evidence="7">
    <location>
        <begin position="13"/>
        <end position="196"/>
    </location>
</feature>
<dbReference type="Pfam" id="PF17102">
    <property type="entry name" value="Stealth_CR3"/>
    <property type="match status" value="1"/>
</dbReference>
<dbReference type="Pfam" id="PF00534">
    <property type="entry name" value="Glycos_transf_1"/>
    <property type="match status" value="1"/>
</dbReference>
<evidence type="ECO:0000256" key="1">
    <source>
        <dbReference type="ARBA" id="ARBA00007583"/>
    </source>
</evidence>
<keyword evidence="12" id="KW-1185">Reference proteome</keyword>
<evidence type="ECO:0000259" key="9">
    <source>
        <dbReference type="Pfam" id="PF17102"/>
    </source>
</evidence>
<dbReference type="InterPro" id="IPR028098">
    <property type="entry name" value="Glyco_trans_4-like_N"/>
</dbReference>
<dbReference type="Pfam" id="PF17101">
    <property type="entry name" value="Stealth_CR1"/>
    <property type="match status" value="1"/>
</dbReference>
<dbReference type="InterPro" id="IPR031358">
    <property type="entry name" value="Stealth_CR1"/>
</dbReference>
<dbReference type="PANTHER" id="PTHR24045:SF0">
    <property type="entry name" value="N-ACETYLGLUCOSAMINE-1-PHOSPHOTRANSFERASE SUBUNITS ALPHA_BETA"/>
    <property type="match status" value="1"/>
</dbReference>
<evidence type="ECO:0000256" key="4">
    <source>
        <dbReference type="ARBA" id="ARBA00023169"/>
    </source>
</evidence>
<dbReference type="InterPro" id="IPR047141">
    <property type="entry name" value="Stealth"/>
</dbReference>
<reference evidence="11" key="1">
    <citation type="submission" date="2020-11" db="EMBL/GenBank/DDBJ databases">
        <title>Nocardioides cynanchi sp. nov., isolated from soil of rhizosphere of Cynanchum wilfordii.</title>
        <authorList>
            <person name="Lee J.-S."/>
            <person name="Suh M.K."/>
            <person name="Kim J.-S."/>
        </authorList>
    </citation>
    <scope>NUCLEOTIDE SEQUENCE</scope>
    <source>
        <strain evidence="11">KCTC 19276</strain>
    </source>
</reference>
<keyword evidence="4" id="KW-0270">Exopolysaccharide synthesis</keyword>
<name>A0A930YIL0_9ACTN</name>
<evidence type="ECO:0000256" key="2">
    <source>
        <dbReference type="ARBA" id="ARBA00022676"/>
    </source>
</evidence>
<dbReference type="Pfam" id="PF17103">
    <property type="entry name" value="Stealth_CR4"/>
    <property type="match status" value="1"/>
</dbReference>
<protein>
    <submittedName>
        <fullName evidence="11">Stealth conserved region 3 domain-containing protein</fullName>
    </submittedName>
</protein>
<dbReference type="InterPro" id="IPR021520">
    <property type="entry name" value="Stealth_CR2"/>
</dbReference>
<dbReference type="GO" id="GO:0016772">
    <property type="term" value="F:transferase activity, transferring phosphorus-containing groups"/>
    <property type="evidence" value="ECO:0007669"/>
    <property type="project" value="InterPro"/>
</dbReference>
<dbReference type="InterPro" id="IPR031357">
    <property type="entry name" value="Stealth_CR3"/>
</dbReference>
<dbReference type="EMBL" id="JADKPO010000013">
    <property type="protein sequence ID" value="MBF4768297.1"/>
    <property type="molecule type" value="Genomic_DNA"/>
</dbReference>
<proteinExistence type="inferred from homology"/>
<accession>A0A930YIL0</accession>